<evidence type="ECO:0000313" key="1">
    <source>
        <dbReference type="EMBL" id="WVX66969.1"/>
    </source>
</evidence>
<dbReference type="Proteomes" id="UP001330434">
    <property type="component" value="Chromosome"/>
</dbReference>
<sequence>MMAILSREKNLPVTVEEVQTFLRLSDTQDVSLLENLIRSAVEEVETFTGLLLQKCTSQLVCDLKSRKPEGLVQAQGAEIVIRIPHIPFLKMLSVKVGEQEMSKYRIQVSHQDVALCQMSVEEGRTLSLTYDAGFGGEILIPEALKLAVLEIVAFRYEHRGEGRGEVPGMTTFLRPYRILHL</sequence>
<dbReference type="Gene3D" id="1.10.3230.30">
    <property type="entry name" value="Phage gp6-like head-tail connector protein"/>
    <property type="match status" value="1"/>
</dbReference>
<name>A0ABZ2C3D3_9PROT</name>
<dbReference type="Pfam" id="PF05135">
    <property type="entry name" value="Phage_connect_1"/>
    <property type="match status" value="1"/>
</dbReference>
<dbReference type="RefSeq" id="WP_331255780.1">
    <property type="nucleotide sequence ID" value="NZ_CP133270.1"/>
</dbReference>
<dbReference type="EMBL" id="CP133270">
    <property type="protein sequence ID" value="WVX66969.1"/>
    <property type="molecule type" value="Genomic_DNA"/>
</dbReference>
<gene>
    <name evidence="1" type="ORF">Bealeia1_01164</name>
</gene>
<reference evidence="1 2" key="1">
    <citation type="journal article" date="2024" name="Environ. Microbiol.">
        <title>Novel evolutionary insights on the interactions of the Holosporales (Alphaproteobacteria) with eukaryotic hosts from comparative genomics.</title>
        <authorList>
            <person name="Giovannini M."/>
            <person name="Petroni G."/>
            <person name="Castelli M."/>
        </authorList>
    </citation>
    <scope>NUCLEOTIDE SEQUENCE [LARGE SCALE GENOMIC DNA]</scope>
    <source>
        <strain evidence="1 2">US_Bl 15I1</strain>
    </source>
</reference>
<organism evidence="1 2">
    <name type="scientific">Candidatus Bealeia paramacronuclearis</name>
    <dbReference type="NCBI Taxonomy" id="1921001"/>
    <lineage>
        <taxon>Bacteria</taxon>
        <taxon>Pseudomonadati</taxon>
        <taxon>Pseudomonadota</taxon>
        <taxon>Alphaproteobacteria</taxon>
        <taxon>Holosporales</taxon>
        <taxon>Holosporaceae</taxon>
        <taxon>Candidatus Bealeia</taxon>
    </lineage>
</organism>
<keyword evidence="2" id="KW-1185">Reference proteome</keyword>
<accession>A0ABZ2C3D3</accession>
<proteinExistence type="predicted"/>
<dbReference type="NCBIfam" id="TIGR02215">
    <property type="entry name" value="phage_chp_gp8"/>
    <property type="match status" value="1"/>
</dbReference>
<protein>
    <submittedName>
        <fullName evidence="1">Phage head-tail connector protein</fullName>
    </submittedName>
</protein>
<evidence type="ECO:0000313" key="2">
    <source>
        <dbReference type="Proteomes" id="UP001330434"/>
    </source>
</evidence>
<dbReference type="CDD" id="cd08054">
    <property type="entry name" value="gp6"/>
    <property type="match status" value="1"/>
</dbReference>
<dbReference type="InterPro" id="IPR011738">
    <property type="entry name" value="Phage_CHP"/>
</dbReference>
<dbReference type="InterPro" id="IPR021146">
    <property type="entry name" value="Phage_gp6-like_head-tail"/>
</dbReference>